<organism evidence="2 3">
    <name type="scientific">Malus domestica</name>
    <name type="common">Apple</name>
    <name type="synonym">Pyrus malus</name>
    <dbReference type="NCBI Taxonomy" id="3750"/>
    <lineage>
        <taxon>Eukaryota</taxon>
        <taxon>Viridiplantae</taxon>
        <taxon>Streptophyta</taxon>
        <taxon>Embryophyta</taxon>
        <taxon>Tracheophyta</taxon>
        <taxon>Spermatophyta</taxon>
        <taxon>Magnoliopsida</taxon>
        <taxon>eudicotyledons</taxon>
        <taxon>Gunneridae</taxon>
        <taxon>Pentapetalae</taxon>
        <taxon>rosids</taxon>
        <taxon>fabids</taxon>
        <taxon>Rosales</taxon>
        <taxon>Rosaceae</taxon>
        <taxon>Amygdaloideae</taxon>
        <taxon>Maleae</taxon>
        <taxon>Malus</taxon>
    </lineage>
</organism>
<reference evidence="2 3" key="1">
    <citation type="submission" date="2018-10" db="EMBL/GenBank/DDBJ databases">
        <title>A high-quality apple genome assembly.</title>
        <authorList>
            <person name="Hu J."/>
        </authorList>
    </citation>
    <scope>NUCLEOTIDE SEQUENCE [LARGE SCALE GENOMIC DNA]</scope>
    <source>
        <strain evidence="3">cv. HFTH1</strain>
        <tissue evidence="2">Young leaf</tissue>
    </source>
</reference>
<feature type="compositionally biased region" description="Polar residues" evidence="1">
    <location>
        <begin position="1150"/>
        <end position="1166"/>
    </location>
</feature>
<accession>A0A498IIN8</accession>
<feature type="region of interest" description="Disordered" evidence="1">
    <location>
        <begin position="436"/>
        <end position="487"/>
    </location>
</feature>
<dbReference type="STRING" id="3750.A0A498IIN8"/>
<feature type="compositionally biased region" description="Polar residues" evidence="1">
    <location>
        <begin position="349"/>
        <end position="362"/>
    </location>
</feature>
<name>A0A498IIN8_MALDO</name>
<feature type="compositionally biased region" description="Basic and acidic residues" evidence="1">
    <location>
        <begin position="524"/>
        <end position="533"/>
    </location>
</feature>
<dbReference type="PANTHER" id="PTHR31115:SF4">
    <property type="entry name" value="SPECTRIN BETA CHAIN, BRAIN"/>
    <property type="match status" value="1"/>
</dbReference>
<feature type="compositionally biased region" description="Acidic residues" evidence="1">
    <location>
        <begin position="823"/>
        <end position="834"/>
    </location>
</feature>
<feature type="region of interest" description="Disordered" evidence="1">
    <location>
        <begin position="803"/>
        <end position="841"/>
    </location>
</feature>
<dbReference type="AlphaFoldDB" id="A0A498IIN8"/>
<feature type="region of interest" description="Disordered" evidence="1">
    <location>
        <begin position="349"/>
        <end position="376"/>
    </location>
</feature>
<dbReference type="Proteomes" id="UP000290289">
    <property type="component" value="Chromosome 11"/>
</dbReference>
<feature type="compositionally biased region" description="Polar residues" evidence="1">
    <location>
        <begin position="436"/>
        <end position="462"/>
    </location>
</feature>
<dbReference type="EMBL" id="RDQH01000337">
    <property type="protein sequence ID" value="RXH83428.1"/>
    <property type="molecule type" value="Genomic_DNA"/>
</dbReference>
<feature type="region of interest" description="Disordered" evidence="1">
    <location>
        <begin position="1105"/>
        <end position="1190"/>
    </location>
</feature>
<comment type="caution">
    <text evidence="2">The sequence shown here is derived from an EMBL/GenBank/DDBJ whole genome shotgun (WGS) entry which is preliminary data.</text>
</comment>
<feature type="compositionally biased region" description="Basic and acidic residues" evidence="1">
    <location>
        <begin position="1105"/>
        <end position="1121"/>
    </location>
</feature>
<keyword evidence="3" id="KW-1185">Reference proteome</keyword>
<evidence type="ECO:0000313" key="2">
    <source>
        <dbReference type="EMBL" id="RXH83428.1"/>
    </source>
</evidence>
<evidence type="ECO:0000256" key="1">
    <source>
        <dbReference type="SAM" id="MobiDB-lite"/>
    </source>
</evidence>
<feature type="compositionally biased region" description="Polar residues" evidence="1">
    <location>
        <begin position="804"/>
        <end position="822"/>
    </location>
</feature>
<sequence length="1242" mass="136988">MLCSGNNLNRGTATLSSAMPPLLQCLPLEPIMLSNQKYTRSGELRRVLGFPLGSLTDDHSLGVFHLKPPPPVATEELKHFKESVQDASRKARDRAKMLRESIFKLDKYREALSSKKRQRSDLSSSERSNGVNVVKLGSQIYKNPRENMTQRFEDRAKSVRFNKRFRTSVADVRADVRSAATSRQQVVTDKDEKMPQAVNAASVRIEEKTRRLLAGGEGLDQKVKKKRSVGAVSHRITGGEWDIQQATHPKLSDDPKLRSCDVQGVRLKTSLGVGGINKSEPSFESSNLSTCTVLKNDMENAPVQKDHSVVLEQKVMLKGNIKLNIQEENPVGSLNTVIKGRVSRAPQTGSILNLDSSPNIHSPSAPFQGREHPAGENKGKVACVMSNQKHVMSNGCSVQPMAQWVGQRPHKNSRARRTNLVAPIPKNAEAQISCHSSATSNFSARTSSVGTNGSQIMSSLDNHTPKSKRELQNVSSPFGLSGNEESGARENKLKDMGMDSSDIALAADQKVVARLFPSKKNKSPTKEIGDGVRRQGRSGRCSSLTRPEIPPIVKKLENLPTTKPLQGMKPMSDKNKSKTGHQLSKKIKDHKFLTRVGPSTCNGSSDFTGESEDDHEELYLAANSARNASKSACSGPFWKKMELLFGSLGSEDISYLQQQLSFPEELGESLSQIFSDEYNISGILMHTAVPNCSGERQGSHFNQDSLKTDALCEKRDMRRLEKDTPLYQRVLSALIVEEGEELYHQSEGKNMHMWCASDDSHCGSCNQIDVEPKDWDRIESEVESKVDVSRYCMLDRLSCDKSAKTSTLSNGNMSSSLHSQEQWDGDDGLSDSDAEQLQPRGLDTPCFPSSDCQYQLMCLDDRLLLELESIDLCLERLPDLTDGEDMINQDIMGLEQGLHQEIARKKKNLAKIDKTIQKERVTERRRTELVAIDQLIEMAYRKRLASLGSNGSKNAVRKVSKQVALAFLKRTLSRCRKFEERGISCFSDPALQKVIFYESSCNNAAKPVDFKCNEGSHQAEVRRSGAVSSASGRYDSLSNNLDRGASLERGSSAALHAVIDSSGQVSSTHGSKLNLNKGKKRELLITDVGGSASSMLTSALDTTLHEVKGKKSERDKDRNLDNFRNSSPSGAGRASLDSSGSESKTKGKSRQNNTKLPSQSVGNASNKRNRVGPSLPSNTRSSLSKETDEPTDFANLQLPELDSPEENQDLSTWLNFDEDGLQDHDSIGLEIPMDDLSELMLM</sequence>
<feature type="region of interest" description="Disordered" evidence="1">
    <location>
        <begin position="518"/>
        <end position="585"/>
    </location>
</feature>
<proteinExistence type="predicted"/>
<protein>
    <submittedName>
        <fullName evidence="2">Uncharacterized protein</fullName>
    </submittedName>
</protein>
<dbReference type="PANTHER" id="PTHR31115">
    <property type="entry name" value="OS05G0107300 PROTEIN"/>
    <property type="match status" value="1"/>
</dbReference>
<gene>
    <name evidence="2" type="ORF">DVH24_005681</name>
</gene>
<evidence type="ECO:0000313" key="3">
    <source>
        <dbReference type="Proteomes" id="UP000290289"/>
    </source>
</evidence>